<dbReference type="PANTHER" id="PTHR12019:SF5">
    <property type="entry name" value="EMERIN (EMERY-DREIFUSS MUSCULAR DYSTROPHY)"/>
    <property type="match status" value="1"/>
</dbReference>
<keyword evidence="5" id="KW-1185">Reference proteome</keyword>
<proteinExistence type="predicted"/>
<keyword evidence="2" id="KW-0472">Membrane</keyword>
<dbReference type="SUPFAM" id="SSF63451">
    <property type="entry name" value="LEM domain"/>
    <property type="match status" value="1"/>
</dbReference>
<dbReference type="SMART" id="SM00540">
    <property type="entry name" value="LEM"/>
    <property type="match status" value="1"/>
</dbReference>
<keyword evidence="2" id="KW-1133">Transmembrane helix</keyword>
<evidence type="ECO:0000256" key="1">
    <source>
        <dbReference type="SAM" id="MobiDB-lite"/>
    </source>
</evidence>
<protein>
    <recommendedName>
        <fullName evidence="3">LEM domain-containing protein</fullName>
    </recommendedName>
</protein>
<dbReference type="PANTHER" id="PTHR12019">
    <property type="entry name" value="LAMINA-ASSOCIATED POLYPEPTIDE THYMOPOIETIN"/>
    <property type="match status" value="1"/>
</dbReference>
<dbReference type="AlphaFoldDB" id="A0AAW1E0Q6"/>
<dbReference type="PROSITE" id="PS50954">
    <property type="entry name" value="LEM"/>
    <property type="match status" value="1"/>
</dbReference>
<comment type="caution">
    <text evidence="4">The sequence shown here is derived from an EMBL/GenBank/DDBJ whole genome shotgun (WGS) entry which is preliminary data.</text>
</comment>
<feature type="compositionally biased region" description="Acidic residues" evidence="1">
    <location>
        <begin position="84"/>
        <end position="95"/>
    </location>
</feature>
<name>A0AAW1E0Q6_ZOAVI</name>
<keyword evidence="2" id="KW-0812">Transmembrane</keyword>
<dbReference type="InterPro" id="IPR051656">
    <property type="entry name" value="LEM_domain"/>
</dbReference>
<evidence type="ECO:0000313" key="5">
    <source>
        <dbReference type="Proteomes" id="UP001488805"/>
    </source>
</evidence>
<gene>
    <name evidence="4" type="ORF">VZT92_026441</name>
</gene>
<evidence type="ECO:0000259" key="3">
    <source>
        <dbReference type="PROSITE" id="PS50954"/>
    </source>
</evidence>
<feature type="transmembrane region" description="Helical" evidence="2">
    <location>
        <begin position="127"/>
        <end position="144"/>
    </location>
</feature>
<dbReference type="Pfam" id="PF03020">
    <property type="entry name" value="LEM"/>
    <property type="match status" value="1"/>
</dbReference>
<accession>A0AAW1E0Q6</accession>
<evidence type="ECO:0000256" key="2">
    <source>
        <dbReference type="SAM" id="Phobius"/>
    </source>
</evidence>
<sequence>MSLSEKSDEEISKLLAEYGIKHGPIVDSTRKLYERKLEVAMENAPVEPSSDKTYYREEAEEITYITYSPVRQESDVLKRRGNIEPDEDEESDQETEAPVQIANRTANHSAVRSRELDRKSGGSVWKVIRLLLLAVLAAALYYAYCRVLKNEENPFNIQ</sequence>
<evidence type="ECO:0000313" key="4">
    <source>
        <dbReference type="EMBL" id="KAK9515837.1"/>
    </source>
</evidence>
<dbReference type="Gene3D" id="1.10.720.40">
    <property type="match status" value="1"/>
</dbReference>
<dbReference type="EMBL" id="JBCEZU010000586">
    <property type="protein sequence ID" value="KAK9515837.1"/>
    <property type="molecule type" value="Genomic_DNA"/>
</dbReference>
<reference evidence="4 5" key="1">
    <citation type="journal article" date="2024" name="Genome Biol. Evol.">
        <title>Chromosome-level genome assembly of the viviparous eelpout Zoarces viviparus.</title>
        <authorList>
            <person name="Fuhrmann N."/>
            <person name="Brasseur M.V."/>
            <person name="Bakowski C.E."/>
            <person name="Podsiadlowski L."/>
            <person name="Prost S."/>
            <person name="Krehenwinkel H."/>
            <person name="Mayer C."/>
        </authorList>
    </citation>
    <scope>NUCLEOTIDE SEQUENCE [LARGE SCALE GENOMIC DNA]</scope>
    <source>
        <strain evidence="4">NO-MEL_2022_Ind0_liver</strain>
    </source>
</reference>
<feature type="region of interest" description="Disordered" evidence="1">
    <location>
        <begin position="76"/>
        <end position="114"/>
    </location>
</feature>
<dbReference type="InterPro" id="IPR003887">
    <property type="entry name" value="LEM_dom"/>
</dbReference>
<dbReference type="FunFam" id="1.10.720.40:FF:000001">
    <property type="entry name" value="LEM domain containing 2, isoform CRA_a"/>
    <property type="match status" value="1"/>
</dbReference>
<organism evidence="4 5">
    <name type="scientific">Zoarces viviparus</name>
    <name type="common">Viviparous eelpout</name>
    <name type="synonym">Blennius viviparus</name>
    <dbReference type="NCBI Taxonomy" id="48416"/>
    <lineage>
        <taxon>Eukaryota</taxon>
        <taxon>Metazoa</taxon>
        <taxon>Chordata</taxon>
        <taxon>Craniata</taxon>
        <taxon>Vertebrata</taxon>
        <taxon>Euteleostomi</taxon>
        <taxon>Actinopterygii</taxon>
        <taxon>Neopterygii</taxon>
        <taxon>Teleostei</taxon>
        <taxon>Neoteleostei</taxon>
        <taxon>Acanthomorphata</taxon>
        <taxon>Eupercaria</taxon>
        <taxon>Perciformes</taxon>
        <taxon>Cottioidei</taxon>
        <taxon>Zoarcales</taxon>
        <taxon>Zoarcidae</taxon>
        <taxon>Zoarcinae</taxon>
        <taxon>Zoarces</taxon>
    </lineage>
</organism>
<dbReference type="InterPro" id="IPR011015">
    <property type="entry name" value="LEM/LEM-like_dom_sf"/>
</dbReference>
<feature type="domain" description="LEM" evidence="3">
    <location>
        <begin position="1"/>
        <end position="44"/>
    </location>
</feature>
<dbReference type="Proteomes" id="UP001488805">
    <property type="component" value="Unassembled WGS sequence"/>
</dbReference>